<dbReference type="PANTHER" id="PTHR10434:SF11">
    <property type="entry name" value="1-ACYL-SN-GLYCEROL-3-PHOSPHATE ACYLTRANSFERASE"/>
    <property type="match status" value="1"/>
</dbReference>
<protein>
    <submittedName>
        <fullName evidence="4">1-acyl-sn-glycerol-3-phosphate acyltransferase</fullName>
    </submittedName>
</protein>
<dbReference type="GO" id="GO:0003841">
    <property type="term" value="F:1-acylglycerol-3-phosphate O-acyltransferase activity"/>
    <property type="evidence" value="ECO:0007669"/>
    <property type="project" value="TreeGrafter"/>
</dbReference>
<proteinExistence type="predicted"/>
<keyword evidence="2 4" id="KW-0012">Acyltransferase</keyword>
<evidence type="ECO:0000259" key="3">
    <source>
        <dbReference type="SMART" id="SM00563"/>
    </source>
</evidence>
<keyword evidence="5" id="KW-1185">Reference proteome</keyword>
<dbReference type="CDD" id="cd07989">
    <property type="entry name" value="LPLAT_AGPAT-like"/>
    <property type="match status" value="1"/>
</dbReference>
<dbReference type="InterPro" id="IPR002123">
    <property type="entry name" value="Plipid/glycerol_acylTrfase"/>
</dbReference>
<evidence type="ECO:0000313" key="4">
    <source>
        <dbReference type="EMBL" id="PHU38798.1"/>
    </source>
</evidence>
<name>A0A2G3E685_9FIRM</name>
<organism evidence="4 5">
    <name type="scientific">Agathobacter ruminis</name>
    <dbReference type="NCBI Taxonomy" id="1712665"/>
    <lineage>
        <taxon>Bacteria</taxon>
        <taxon>Bacillati</taxon>
        <taxon>Bacillota</taxon>
        <taxon>Clostridia</taxon>
        <taxon>Lachnospirales</taxon>
        <taxon>Lachnospiraceae</taxon>
        <taxon>Agathobacter</taxon>
    </lineage>
</organism>
<keyword evidence="1 4" id="KW-0808">Transferase</keyword>
<reference evidence="4 5" key="2">
    <citation type="submission" date="2017-10" db="EMBL/GenBank/DDBJ databases">
        <authorList>
            <person name="Banno H."/>
            <person name="Chua N.-H."/>
        </authorList>
    </citation>
    <scope>NUCLEOTIDE SEQUENCE [LARGE SCALE GENOMIC DNA]</scope>
    <source>
        <strain evidence="4 5">JK623</strain>
    </source>
</reference>
<evidence type="ECO:0000256" key="1">
    <source>
        <dbReference type="ARBA" id="ARBA00022679"/>
    </source>
</evidence>
<dbReference type="EMBL" id="PDYG01000003">
    <property type="protein sequence ID" value="PHU38798.1"/>
    <property type="molecule type" value="Genomic_DNA"/>
</dbReference>
<gene>
    <name evidence="4" type="ORF">CSX02_01260</name>
</gene>
<comment type="caution">
    <text evidence="4">The sequence shown here is derived from an EMBL/GenBank/DDBJ whole genome shotgun (WGS) entry which is preliminary data.</text>
</comment>
<dbReference type="Proteomes" id="UP000224563">
    <property type="component" value="Unassembled WGS sequence"/>
</dbReference>
<dbReference type="Pfam" id="PF01553">
    <property type="entry name" value="Acyltransferase"/>
    <property type="match status" value="1"/>
</dbReference>
<accession>A0A2G3E685</accession>
<evidence type="ECO:0000256" key="2">
    <source>
        <dbReference type="ARBA" id="ARBA00023315"/>
    </source>
</evidence>
<dbReference type="RefSeq" id="WP_099385331.1">
    <property type="nucleotide sequence ID" value="NZ_JANSWH010000066.1"/>
</dbReference>
<dbReference type="SUPFAM" id="SSF69593">
    <property type="entry name" value="Glycerol-3-phosphate (1)-acyltransferase"/>
    <property type="match status" value="1"/>
</dbReference>
<evidence type="ECO:0000313" key="5">
    <source>
        <dbReference type="Proteomes" id="UP000224563"/>
    </source>
</evidence>
<dbReference type="AlphaFoldDB" id="A0A2G3E685"/>
<dbReference type="GO" id="GO:0006654">
    <property type="term" value="P:phosphatidic acid biosynthetic process"/>
    <property type="evidence" value="ECO:0007669"/>
    <property type="project" value="TreeGrafter"/>
</dbReference>
<dbReference type="SMART" id="SM00563">
    <property type="entry name" value="PlsC"/>
    <property type="match status" value="1"/>
</dbReference>
<sequence>MKNFRFIWHGLWVAPYTLFRLIPQANRIIRNEQSTVEERFQMAWKIVNFMRRHFKTKTYVYGLENIPKEDGFVTYSNHQGKYDALCIFEAMDRHTSVLWERKQASRILSRQICSLIDAVKIDLQDPRDIVNAISKCTDIVNSGRNIIIFPEGGYTDNHNEMQDFNTGCFTVNLRTKCTIVPVVLYDAYKAMNTNHLGRVETQVHILPSIPYSEYEGLKKAEIAELVKARIEKKLQELRAQSPDQIGIGADKILEYKK</sequence>
<dbReference type="PANTHER" id="PTHR10434">
    <property type="entry name" value="1-ACYL-SN-GLYCEROL-3-PHOSPHATE ACYLTRANSFERASE"/>
    <property type="match status" value="1"/>
</dbReference>
<feature type="domain" description="Phospholipid/glycerol acyltransferase" evidence="3">
    <location>
        <begin position="72"/>
        <end position="187"/>
    </location>
</feature>
<reference evidence="4 5" key="1">
    <citation type="submission" date="2017-10" db="EMBL/GenBank/DDBJ databases">
        <title>Resolving the taxonomy of Roseburia spp., Eubacterium rectale and Agathobacter spp. through phylogenomic analysis.</title>
        <authorList>
            <person name="Sheridan P.O."/>
            <person name="Walker A.W."/>
            <person name="Duncan S.H."/>
            <person name="Scott K.P."/>
            <person name="Toole P.W.O."/>
            <person name="Luis P."/>
            <person name="Flint H.J."/>
        </authorList>
    </citation>
    <scope>NUCLEOTIDE SEQUENCE [LARGE SCALE GENOMIC DNA]</scope>
    <source>
        <strain evidence="4 5">JK623</strain>
    </source>
</reference>